<comment type="caution">
    <text evidence="2">The sequence shown here is derived from an EMBL/GenBank/DDBJ whole genome shotgun (WGS) entry which is preliminary data.</text>
</comment>
<sequence length="133" mass="15547">MHIYQIYSYTDQVETDLSPNSTRLLDKDPEARFILNLVACARQVPPRALLSRARGDGNICLARQMAMYLINVVLRRSLTYTGELFDRDRRTVSHACARIEELRERQQFERVMCCFERTLLLAIDEFSLESGWN</sequence>
<name>A0ABS9E6S7_9HYPH</name>
<gene>
    <name evidence="2" type="ORF">L1I42_05355</name>
</gene>
<dbReference type="CDD" id="cd06571">
    <property type="entry name" value="Bac_DnaA_C"/>
    <property type="match status" value="1"/>
</dbReference>
<dbReference type="RefSeq" id="WP_236113455.1">
    <property type="nucleotide sequence ID" value="NZ_JAKGTI010000001.1"/>
</dbReference>
<dbReference type="Gene3D" id="1.10.1750.10">
    <property type="match status" value="1"/>
</dbReference>
<organism evidence="2 3">
    <name type="scientific">Maritalea mediterranea</name>
    <dbReference type="NCBI Taxonomy" id="2909667"/>
    <lineage>
        <taxon>Bacteria</taxon>
        <taxon>Pseudomonadati</taxon>
        <taxon>Pseudomonadota</taxon>
        <taxon>Alphaproteobacteria</taxon>
        <taxon>Hyphomicrobiales</taxon>
        <taxon>Devosiaceae</taxon>
        <taxon>Maritalea</taxon>
    </lineage>
</organism>
<dbReference type="SUPFAM" id="SSF48295">
    <property type="entry name" value="TrpR-like"/>
    <property type="match status" value="1"/>
</dbReference>
<reference evidence="2 3" key="1">
    <citation type="submission" date="2022-01" db="EMBL/GenBank/DDBJ databases">
        <title>Maritalea mediterranea sp. nov., isolated from marine plastic residues from the Malva-rosa beach (Valencia, Spain).</title>
        <authorList>
            <person name="Vidal-Verdu A."/>
            <person name="Molina-Menor E."/>
            <person name="Pascual J."/>
            <person name="Pereto J."/>
            <person name="Porcar M."/>
        </authorList>
    </citation>
    <scope>NUCLEOTIDE SEQUENCE [LARGE SCALE GENOMIC DNA]</scope>
    <source>
        <strain evidence="2 3">P4.10X</strain>
    </source>
</reference>
<dbReference type="SMART" id="SM00760">
    <property type="entry name" value="Bac_DnaA_C"/>
    <property type="match status" value="1"/>
</dbReference>
<dbReference type="Pfam" id="PF08299">
    <property type="entry name" value="Bac_DnaA_C"/>
    <property type="match status" value="1"/>
</dbReference>
<evidence type="ECO:0000313" key="2">
    <source>
        <dbReference type="EMBL" id="MCF4097912.1"/>
    </source>
</evidence>
<dbReference type="EMBL" id="JAKGTI010000001">
    <property type="protein sequence ID" value="MCF4097912.1"/>
    <property type="molecule type" value="Genomic_DNA"/>
</dbReference>
<feature type="domain" description="Chromosomal replication initiator DnaA C-terminal" evidence="1">
    <location>
        <begin position="30"/>
        <end position="99"/>
    </location>
</feature>
<evidence type="ECO:0000313" key="3">
    <source>
        <dbReference type="Proteomes" id="UP001201217"/>
    </source>
</evidence>
<dbReference type="InterPro" id="IPR010921">
    <property type="entry name" value="Trp_repressor/repl_initiator"/>
</dbReference>
<protein>
    <recommendedName>
        <fullName evidence="1">Chromosomal replication initiator DnaA C-terminal domain-containing protein</fullName>
    </recommendedName>
</protein>
<accession>A0ABS9E6S7</accession>
<dbReference type="Proteomes" id="UP001201217">
    <property type="component" value="Unassembled WGS sequence"/>
</dbReference>
<evidence type="ECO:0000259" key="1">
    <source>
        <dbReference type="SMART" id="SM00760"/>
    </source>
</evidence>
<proteinExistence type="predicted"/>
<keyword evidence="3" id="KW-1185">Reference proteome</keyword>
<dbReference type="InterPro" id="IPR013159">
    <property type="entry name" value="DnaA_C"/>
</dbReference>